<dbReference type="CDD" id="cd19756">
    <property type="entry name" value="Bbox2"/>
    <property type="match status" value="1"/>
</dbReference>
<dbReference type="InterPro" id="IPR013083">
    <property type="entry name" value="Znf_RING/FYVE/PHD"/>
</dbReference>
<dbReference type="Gene3D" id="3.30.40.10">
    <property type="entry name" value="Zinc/RING finger domain, C3HC4 (zinc finger)"/>
    <property type="match status" value="1"/>
</dbReference>
<dbReference type="Proteomes" id="UP000290189">
    <property type="component" value="Unassembled WGS sequence"/>
</dbReference>
<dbReference type="GO" id="GO:0061630">
    <property type="term" value="F:ubiquitin protein ligase activity"/>
    <property type="evidence" value="ECO:0007669"/>
    <property type="project" value="TreeGrafter"/>
</dbReference>
<dbReference type="GO" id="GO:0051865">
    <property type="term" value="P:protein autoubiquitination"/>
    <property type="evidence" value="ECO:0007669"/>
    <property type="project" value="TreeGrafter"/>
</dbReference>
<keyword evidence="2" id="KW-0863">Zinc-finger</keyword>
<feature type="domain" description="RING-type" evidence="4">
    <location>
        <begin position="28"/>
        <end position="68"/>
    </location>
</feature>
<feature type="domain" description="B box-type" evidence="5">
    <location>
        <begin position="99"/>
        <end position="141"/>
    </location>
</feature>
<dbReference type="GO" id="GO:0016235">
    <property type="term" value="C:aggresome"/>
    <property type="evidence" value="ECO:0007669"/>
    <property type="project" value="TreeGrafter"/>
</dbReference>
<evidence type="ECO:0000313" key="6">
    <source>
        <dbReference type="EMBL" id="SPQ99746.1"/>
    </source>
</evidence>
<dbReference type="GO" id="GO:0005164">
    <property type="term" value="F:tumor necrosis factor receptor binding"/>
    <property type="evidence" value="ECO:0007669"/>
    <property type="project" value="TreeGrafter"/>
</dbReference>
<dbReference type="SUPFAM" id="SSF57850">
    <property type="entry name" value="RING/U-box"/>
    <property type="match status" value="1"/>
</dbReference>
<evidence type="ECO:0000259" key="5">
    <source>
        <dbReference type="PROSITE" id="PS50119"/>
    </source>
</evidence>
<evidence type="ECO:0000256" key="1">
    <source>
        <dbReference type="ARBA" id="ARBA00022723"/>
    </source>
</evidence>
<sequence length="480" mass="54772">MQAMSAWSPSVTPRRLADGDEVDDILRCFICFDRVVDAHLCPSCSSMCCKTCIVRWLTERRPQCPHCQAELYAENLVNCRFVQDLAKAMDRMQTRAPVLPREMCPEHDVELQYVCSDCQQCICADCSMLSSKHAGHTFEKLAVVHDRQAQRLKQEVAAVEERIAQLKEQDAVISANINAIVLGKNEAVTALRAAMNQMHENILSQMRSKMLILEAQRNDLAREISVLESIVHELSCHIDPNLCARSELIRRSIDLQSMANSARVRARTKVQSVSDRFQSEIAPEFHGAVFCLSSFLEAHANEELIYSQPFSRNGLTWRLKMSSEFSGAEQYEYQVQMVNHRDPEKTITRRFCSKFESGESWGYNRFFRIDALIRDGYISESGALVLRFSVRPPSLLLANAELQRYADSLEASQLRSQRALRRLKLRLLLPVIEMRMPRMLGDPILSARRVTLNRTAKQPHRLRRGNLVPSNMGSVGQMHM</sequence>
<dbReference type="Gene3D" id="2.60.210.10">
    <property type="entry name" value="Apoptosis, Tumor Necrosis Factor Receptor Associated Protein 2, Chain A"/>
    <property type="match status" value="1"/>
</dbReference>
<dbReference type="SUPFAM" id="SSF49599">
    <property type="entry name" value="TRAF domain-like"/>
    <property type="match status" value="1"/>
</dbReference>
<dbReference type="GO" id="GO:0005778">
    <property type="term" value="C:peroxisomal membrane"/>
    <property type="evidence" value="ECO:0007669"/>
    <property type="project" value="TreeGrafter"/>
</dbReference>
<dbReference type="CDD" id="cd16619">
    <property type="entry name" value="mRING-HC-C4C4_TRIM37_C-VIII"/>
    <property type="match status" value="1"/>
</dbReference>
<gene>
    <name evidence="6" type="ORF">PLBR_LOCUS6961</name>
</gene>
<accession>A0A3P3YHT8</accession>
<name>A0A3P3YHT8_PLABS</name>
<dbReference type="SMART" id="SM00336">
    <property type="entry name" value="BBOX"/>
    <property type="match status" value="1"/>
</dbReference>
<dbReference type="InterPro" id="IPR008974">
    <property type="entry name" value="TRAF-like"/>
</dbReference>
<dbReference type="GO" id="GO:0031625">
    <property type="term" value="F:ubiquitin protein ligase binding"/>
    <property type="evidence" value="ECO:0007669"/>
    <property type="project" value="TreeGrafter"/>
</dbReference>
<keyword evidence="3" id="KW-0175">Coiled coil</keyword>
<feature type="coiled-coil region" evidence="3">
    <location>
        <begin position="142"/>
        <end position="169"/>
    </location>
</feature>
<keyword evidence="2" id="KW-0862">Zinc</keyword>
<evidence type="ECO:0000256" key="2">
    <source>
        <dbReference type="PROSITE-ProRule" id="PRU00024"/>
    </source>
</evidence>
<protein>
    <recommendedName>
        <fullName evidence="8">RING-type domain-containing protein</fullName>
    </recommendedName>
</protein>
<dbReference type="PROSITE" id="PS50119">
    <property type="entry name" value="ZF_BBOX"/>
    <property type="match status" value="1"/>
</dbReference>
<dbReference type="PANTHER" id="PTHR36754">
    <property type="entry name" value="E3 UBIQUITIN-PROTEIN LIGASE TRIM37"/>
    <property type="match status" value="1"/>
</dbReference>
<dbReference type="Gene3D" id="3.30.160.60">
    <property type="entry name" value="Classic Zinc Finger"/>
    <property type="match status" value="1"/>
</dbReference>
<dbReference type="GO" id="GO:0008270">
    <property type="term" value="F:zinc ion binding"/>
    <property type="evidence" value="ECO:0007669"/>
    <property type="project" value="UniProtKB-KW"/>
</dbReference>
<evidence type="ECO:0008006" key="8">
    <source>
        <dbReference type="Google" id="ProtNLM"/>
    </source>
</evidence>
<dbReference type="SUPFAM" id="SSF57845">
    <property type="entry name" value="B-box zinc-binding domain"/>
    <property type="match status" value="1"/>
</dbReference>
<dbReference type="AlphaFoldDB" id="A0A3P3YHT8"/>
<dbReference type="GO" id="GO:0070842">
    <property type="term" value="P:aggresome assembly"/>
    <property type="evidence" value="ECO:0007669"/>
    <property type="project" value="TreeGrafter"/>
</dbReference>
<geneLocation type="mitochondrion" evidence="6"/>
<organism evidence="6 7">
    <name type="scientific">Plasmodiophora brassicae</name>
    <name type="common">Clubroot disease agent</name>
    <dbReference type="NCBI Taxonomy" id="37360"/>
    <lineage>
        <taxon>Eukaryota</taxon>
        <taxon>Sar</taxon>
        <taxon>Rhizaria</taxon>
        <taxon>Endomyxa</taxon>
        <taxon>Phytomyxea</taxon>
        <taxon>Plasmodiophorida</taxon>
        <taxon>Plasmodiophoridae</taxon>
        <taxon>Plasmodiophora</taxon>
    </lineage>
</organism>
<dbReference type="Pfam" id="PF00643">
    <property type="entry name" value="zf-B_box"/>
    <property type="match status" value="1"/>
</dbReference>
<evidence type="ECO:0000259" key="4">
    <source>
        <dbReference type="PROSITE" id="PS50089"/>
    </source>
</evidence>
<dbReference type="PROSITE" id="PS50089">
    <property type="entry name" value="ZF_RING_2"/>
    <property type="match status" value="1"/>
</dbReference>
<dbReference type="EMBL" id="OVEO01000012">
    <property type="protein sequence ID" value="SPQ99746.1"/>
    <property type="molecule type" value="Genomic_DNA"/>
</dbReference>
<dbReference type="GO" id="GO:0006513">
    <property type="term" value="P:protein monoubiquitination"/>
    <property type="evidence" value="ECO:0007669"/>
    <property type="project" value="TreeGrafter"/>
</dbReference>
<evidence type="ECO:0000256" key="3">
    <source>
        <dbReference type="SAM" id="Coils"/>
    </source>
</evidence>
<dbReference type="InterPro" id="IPR000315">
    <property type="entry name" value="Znf_B-box"/>
</dbReference>
<evidence type="ECO:0000313" key="7">
    <source>
        <dbReference type="Proteomes" id="UP000290189"/>
    </source>
</evidence>
<dbReference type="InterPro" id="IPR053003">
    <property type="entry name" value="TRIM_RBCC_E3_ubiq-ligases"/>
</dbReference>
<reference evidence="6 7" key="1">
    <citation type="submission" date="2018-03" db="EMBL/GenBank/DDBJ databases">
        <authorList>
            <person name="Fogelqvist J."/>
        </authorList>
    </citation>
    <scope>NUCLEOTIDE SEQUENCE [LARGE SCALE GENOMIC DNA]</scope>
</reference>
<proteinExistence type="predicted"/>
<dbReference type="InterPro" id="IPR001841">
    <property type="entry name" value="Znf_RING"/>
</dbReference>
<dbReference type="PANTHER" id="PTHR36754:SF2">
    <property type="entry name" value="E3 UBIQUITIN-PROTEIN LIGASE TRIM37"/>
    <property type="match status" value="1"/>
</dbReference>
<keyword evidence="1" id="KW-0479">Metal-binding</keyword>
<keyword evidence="6" id="KW-0496">Mitochondrion</keyword>